<keyword evidence="3" id="KW-1185">Reference proteome</keyword>
<name>A0A250XH74_9CHLO</name>
<accession>A0A250XH74</accession>
<dbReference type="OrthoDB" id="411251at2759"/>
<dbReference type="InterPro" id="IPR029063">
    <property type="entry name" value="SAM-dependent_MTases_sf"/>
</dbReference>
<dbReference type="InterPro" id="IPR052514">
    <property type="entry name" value="SAM-dependent_MTase"/>
</dbReference>
<dbReference type="Gene3D" id="3.40.50.150">
    <property type="entry name" value="Vaccinia Virus protein VP39"/>
    <property type="match status" value="1"/>
</dbReference>
<reference evidence="2 3" key="1">
    <citation type="submission" date="2017-08" db="EMBL/GenBank/DDBJ databases">
        <title>Acidophilic green algal genome provides insights into adaptation to an acidic environment.</title>
        <authorList>
            <person name="Hirooka S."/>
            <person name="Hirose Y."/>
            <person name="Kanesaki Y."/>
            <person name="Higuchi S."/>
            <person name="Fujiwara T."/>
            <person name="Onuma R."/>
            <person name="Era A."/>
            <person name="Ohbayashi R."/>
            <person name="Uzuka A."/>
            <person name="Nozaki H."/>
            <person name="Yoshikawa H."/>
            <person name="Miyagishima S.Y."/>
        </authorList>
    </citation>
    <scope>NUCLEOTIDE SEQUENCE [LARGE SCALE GENOMIC DNA]</scope>
    <source>
        <strain evidence="2 3">NIES-2499</strain>
    </source>
</reference>
<feature type="domain" description="Methyltransferase FkbM" evidence="1">
    <location>
        <begin position="181"/>
        <end position="329"/>
    </location>
</feature>
<sequence length="576" mass="62937">MLSGIVKKPNALRSDNIKGTVELNGTLVIQSKPNIRLQPVCKNTCLKAHDGVCDEGRAAAFAPVSIPSSTDSVKAVEVLCDLGTDCADCGAWSGHLPKWDGPMEGPIAFVRSMMNASVLVKLTTTQPSYFQPITNKEKDPDVSAMLENYGALEGGVTRVVHEILGDGQCHRKDGSRGLVLDVGANFGYFTLMAAMYGCRVIAWEPVPLFRAYLHHGIALNNLTHLVTLRNAAISDNSSRVNVGIPKDGTYWGLASVNNLNLMANEVKSIVSADVENLDKIVLDSVEPLVLLLKVDVEGYEPQVLNSASEILRSRTQNILLEYSPGIFERSRDFEGLSQLPSSLSRLLKDGFVAGHLPMRVATPWPPKLMPDHYHDPVPVLEEITLSSLELDLKSAKMRRTTEGGSPDHPLPSTSEGYKCTAIPEELKKFPVWAHCGEWAYAAHPKGFRSSFGFNTNIWLSRKYMRVSNDLLIPAGVFVAASAKRSSVHNRTAGVAASGTLVVAGQASLFAQDQDMKMWTSLSNPGQSIGFMECKGLGPSHQVMFRCPCTHMEHCGEQEKVVGQLLKEGRMPMQDWR</sequence>
<evidence type="ECO:0000313" key="2">
    <source>
        <dbReference type="EMBL" id="GAX82272.1"/>
    </source>
</evidence>
<protein>
    <recommendedName>
        <fullName evidence="1">Methyltransferase FkbM domain-containing protein</fullName>
    </recommendedName>
</protein>
<dbReference type="SUPFAM" id="SSF53335">
    <property type="entry name" value="S-adenosyl-L-methionine-dependent methyltransferases"/>
    <property type="match status" value="1"/>
</dbReference>
<dbReference type="EMBL" id="BEGY01000078">
    <property type="protein sequence ID" value="GAX82272.1"/>
    <property type="molecule type" value="Genomic_DNA"/>
</dbReference>
<dbReference type="PANTHER" id="PTHR34203">
    <property type="entry name" value="METHYLTRANSFERASE, FKBM FAMILY PROTEIN"/>
    <property type="match status" value="1"/>
</dbReference>
<dbReference type="InterPro" id="IPR006342">
    <property type="entry name" value="FkbM_mtfrase"/>
</dbReference>
<dbReference type="Pfam" id="PF05050">
    <property type="entry name" value="Methyltransf_21"/>
    <property type="match status" value="1"/>
</dbReference>
<evidence type="ECO:0000313" key="3">
    <source>
        <dbReference type="Proteomes" id="UP000232323"/>
    </source>
</evidence>
<dbReference type="AlphaFoldDB" id="A0A250XH74"/>
<proteinExistence type="predicted"/>
<dbReference type="PANTHER" id="PTHR34203:SF13">
    <property type="entry name" value="EXPRESSED PROTEIN"/>
    <property type="match status" value="1"/>
</dbReference>
<evidence type="ECO:0000259" key="1">
    <source>
        <dbReference type="Pfam" id="PF05050"/>
    </source>
</evidence>
<dbReference type="Proteomes" id="UP000232323">
    <property type="component" value="Unassembled WGS sequence"/>
</dbReference>
<gene>
    <name evidence="2" type="ORF">CEUSTIGMA_g9701.t1</name>
</gene>
<dbReference type="NCBIfam" id="TIGR01444">
    <property type="entry name" value="fkbM_fam"/>
    <property type="match status" value="1"/>
</dbReference>
<organism evidence="2 3">
    <name type="scientific">Chlamydomonas eustigma</name>
    <dbReference type="NCBI Taxonomy" id="1157962"/>
    <lineage>
        <taxon>Eukaryota</taxon>
        <taxon>Viridiplantae</taxon>
        <taxon>Chlorophyta</taxon>
        <taxon>core chlorophytes</taxon>
        <taxon>Chlorophyceae</taxon>
        <taxon>CS clade</taxon>
        <taxon>Chlamydomonadales</taxon>
        <taxon>Chlamydomonadaceae</taxon>
        <taxon>Chlamydomonas</taxon>
    </lineage>
</organism>
<comment type="caution">
    <text evidence="2">The sequence shown here is derived from an EMBL/GenBank/DDBJ whole genome shotgun (WGS) entry which is preliminary data.</text>
</comment>